<gene>
    <name evidence="1" type="ORF">NE675_06970</name>
</gene>
<organism evidence="1 2">
    <name type="scientific">Megasphaera massiliensis</name>
    <dbReference type="NCBI Taxonomy" id="1232428"/>
    <lineage>
        <taxon>Bacteria</taxon>
        <taxon>Bacillati</taxon>
        <taxon>Bacillota</taxon>
        <taxon>Negativicutes</taxon>
        <taxon>Veillonellales</taxon>
        <taxon>Veillonellaceae</taxon>
        <taxon>Megasphaera</taxon>
    </lineage>
</organism>
<evidence type="ECO:0000313" key="2">
    <source>
        <dbReference type="Proteomes" id="UP001206692"/>
    </source>
</evidence>
<dbReference type="EMBL" id="JANGEW010000011">
    <property type="protein sequence ID" value="MCQ5342771.1"/>
    <property type="molecule type" value="Genomic_DNA"/>
</dbReference>
<proteinExistence type="predicted"/>
<protein>
    <submittedName>
        <fullName evidence="1">Uncharacterized protein</fullName>
    </submittedName>
</protein>
<sequence length="57" mass="6430">MMVRCPLIDKEIDEFDCFETGTVAEGSAKLDSSVGVKEIKMAENFRIRCLACEHHIL</sequence>
<evidence type="ECO:0000313" key="1">
    <source>
        <dbReference type="EMBL" id="MCQ5342771.1"/>
    </source>
</evidence>
<reference evidence="1 2" key="1">
    <citation type="submission" date="2022-06" db="EMBL/GenBank/DDBJ databases">
        <title>Isolation of gut microbiota from human fecal samples.</title>
        <authorList>
            <person name="Pamer E.G."/>
            <person name="Barat B."/>
            <person name="Waligurski E."/>
            <person name="Medina S."/>
            <person name="Paddock L."/>
            <person name="Mostad J."/>
        </authorList>
    </citation>
    <scope>NUCLEOTIDE SEQUENCE [LARGE SCALE GENOMIC DNA]</scope>
    <source>
        <strain evidence="1 2">DFI.1.1</strain>
    </source>
</reference>
<name>A0ABT1SSD8_9FIRM</name>
<keyword evidence="2" id="KW-1185">Reference proteome</keyword>
<dbReference type="RefSeq" id="WP_154254299.1">
    <property type="nucleotide sequence ID" value="NZ_JAJCIO010000010.1"/>
</dbReference>
<dbReference type="Proteomes" id="UP001206692">
    <property type="component" value="Unassembled WGS sequence"/>
</dbReference>
<comment type="caution">
    <text evidence="1">The sequence shown here is derived from an EMBL/GenBank/DDBJ whole genome shotgun (WGS) entry which is preliminary data.</text>
</comment>
<accession>A0ABT1SSD8</accession>